<dbReference type="PANTHER" id="PTHR45669">
    <property type="entry name" value="GLUTAREDOXIN DOMAIN-CONTAINING CYSTEINE-RICH PROTEIN CG12206-RELATED"/>
    <property type="match status" value="1"/>
</dbReference>
<dbReference type="InterPro" id="IPR002109">
    <property type="entry name" value="Glutaredoxin"/>
</dbReference>
<reference evidence="3" key="2">
    <citation type="submission" date="2025-08" db="UniProtKB">
        <authorList>
            <consortium name="RefSeq"/>
        </authorList>
    </citation>
    <scope>IDENTIFICATION</scope>
    <source>
        <tissue evidence="3">Leaf</tissue>
    </source>
</reference>
<dbReference type="RefSeq" id="XP_031372593.1">
    <property type="nucleotide sequence ID" value="XM_031516733.1"/>
</dbReference>
<proteinExistence type="predicted"/>
<organism evidence="2 3">
    <name type="scientific">Punica granatum</name>
    <name type="common">Pomegranate</name>
    <dbReference type="NCBI Taxonomy" id="22663"/>
    <lineage>
        <taxon>Eukaryota</taxon>
        <taxon>Viridiplantae</taxon>
        <taxon>Streptophyta</taxon>
        <taxon>Embryophyta</taxon>
        <taxon>Tracheophyta</taxon>
        <taxon>Spermatophyta</taxon>
        <taxon>Magnoliopsida</taxon>
        <taxon>eudicotyledons</taxon>
        <taxon>Gunneridae</taxon>
        <taxon>Pentapetalae</taxon>
        <taxon>rosids</taxon>
        <taxon>malvids</taxon>
        <taxon>Myrtales</taxon>
        <taxon>Lythraceae</taxon>
        <taxon>Punica</taxon>
    </lineage>
</organism>
<feature type="domain" description="Glutaredoxin" evidence="1">
    <location>
        <begin position="81"/>
        <end position="145"/>
    </location>
</feature>
<dbReference type="PANTHER" id="PTHR45669:SF67">
    <property type="entry name" value="GLUTAREDOXIN DOMAIN-CONTAINING PROTEIN"/>
    <property type="match status" value="1"/>
</dbReference>
<dbReference type="CDD" id="cd03031">
    <property type="entry name" value="GRX_GRX_like"/>
    <property type="match status" value="1"/>
</dbReference>
<sequence length="294" mass="33045">MWPPPWLSSPRRDKLRRHTSFSCSSFKDIQNLCREEELEARQPRSPSIFHRVRISTSVLRAWANNSRPAIHAPPPPSVTLYFTSLRVVRRTYEDCRAVRSILRGLRLQVDERDLSMDGKFLDELQQITGVKKPSLPCVLIGGKLIGGAEEVRQLHESGELKRLLGGCPASGGSCDACGGVGYAVCEECSGSHKIYSEKSGFRSCTACNSYGSLNKGMEGTVEASVLVKGKVHWLMKNEVSGKLRLLSLDLATEEFKAEDWHPTPFDLRGWNNFFALNKTFYRCNYTFLNGLREL</sequence>
<gene>
    <name evidence="3" type="primary">LOC116187793</name>
</gene>
<name>A0A6P8BSY9_PUNGR</name>
<reference evidence="2" key="1">
    <citation type="journal article" date="2020" name="Plant Biotechnol. J.">
        <title>The pomegranate (Punica granatum L.) draft genome dissects genetic divergence between soft- and hard-seeded cultivars.</title>
        <authorList>
            <person name="Luo X."/>
            <person name="Li H."/>
            <person name="Wu Z."/>
            <person name="Yao W."/>
            <person name="Zhao P."/>
            <person name="Cao D."/>
            <person name="Yu H."/>
            <person name="Li K."/>
            <person name="Poudel K."/>
            <person name="Zhao D."/>
            <person name="Zhang F."/>
            <person name="Xia X."/>
            <person name="Chen L."/>
            <person name="Wang Q."/>
            <person name="Jing D."/>
            <person name="Cao S."/>
        </authorList>
    </citation>
    <scope>NUCLEOTIDE SEQUENCE [LARGE SCALE GENOMIC DNA]</scope>
    <source>
        <strain evidence="2">cv. Tunisia</strain>
    </source>
</reference>
<dbReference type="AlphaFoldDB" id="A0A6P8BSY9"/>
<evidence type="ECO:0000313" key="2">
    <source>
        <dbReference type="Proteomes" id="UP000515151"/>
    </source>
</evidence>
<evidence type="ECO:0000259" key="1">
    <source>
        <dbReference type="Pfam" id="PF00462"/>
    </source>
</evidence>
<dbReference type="Proteomes" id="UP000515151">
    <property type="component" value="Chromosome 8"/>
</dbReference>
<keyword evidence="2" id="KW-1185">Reference proteome</keyword>
<dbReference type="Pfam" id="PF00462">
    <property type="entry name" value="Glutaredoxin"/>
    <property type="match status" value="1"/>
</dbReference>
<protein>
    <submittedName>
        <fullName evidence="3">Glutaredoxin domain-containing cysteine-rich protein 1-like</fullName>
    </submittedName>
</protein>
<dbReference type="PROSITE" id="PS51354">
    <property type="entry name" value="GLUTAREDOXIN_2"/>
    <property type="match status" value="1"/>
</dbReference>
<dbReference type="SUPFAM" id="SSF52833">
    <property type="entry name" value="Thioredoxin-like"/>
    <property type="match status" value="1"/>
</dbReference>
<evidence type="ECO:0000313" key="3">
    <source>
        <dbReference type="RefSeq" id="XP_031372593.1"/>
    </source>
</evidence>
<dbReference type="InterPro" id="IPR036249">
    <property type="entry name" value="Thioredoxin-like_sf"/>
</dbReference>
<dbReference type="Gene3D" id="3.40.30.10">
    <property type="entry name" value="Glutaredoxin"/>
    <property type="match status" value="1"/>
</dbReference>
<dbReference type="Pfam" id="PF23733">
    <property type="entry name" value="GRXCR1-2_C"/>
    <property type="match status" value="1"/>
</dbReference>
<dbReference type="OrthoDB" id="423313at2759"/>
<dbReference type="GeneID" id="116187793"/>
<accession>A0A6P8BSY9</accession>